<dbReference type="CDD" id="cd00093">
    <property type="entry name" value="HTH_XRE"/>
    <property type="match status" value="1"/>
</dbReference>
<dbReference type="Gene3D" id="1.10.260.40">
    <property type="entry name" value="lambda repressor-like DNA-binding domains"/>
    <property type="match status" value="1"/>
</dbReference>
<dbReference type="PANTHER" id="PTHR46797">
    <property type="entry name" value="HTH-TYPE TRANSCRIPTIONAL REGULATOR"/>
    <property type="match status" value="1"/>
</dbReference>
<reference evidence="3 4" key="1">
    <citation type="submission" date="2018-01" db="EMBL/GenBank/DDBJ databases">
        <authorList>
            <person name="Gaut B.S."/>
            <person name="Morton B.R."/>
            <person name="Clegg M.T."/>
            <person name="Duvall M.R."/>
        </authorList>
    </citation>
    <scope>NUCLEOTIDE SEQUENCE [LARGE SCALE GENOMIC DNA]</scope>
    <source>
        <strain evidence="3">GP69</strain>
    </source>
</reference>
<organism evidence="3 4">
    <name type="scientific">Acetatifactor muris</name>
    <dbReference type="NCBI Taxonomy" id="879566"/>
    <lineage>
        <taxon>Bacteria</taxon>
        <taxon>Bacillati</taxon>
        <taxon>Bacillota</taxon>
        <taxon>Clostridia</taxon>
        <taxon>Lachnospirales</taxon>
        <taxon>Lachnospiraceae</taxon>
        <taxon>Acetatifactor</taxon>
    </lineage>
</organism>
<dbReference type="GO" id="GO:0003700">
    <property type="term" value="F:DNA-binding transcription factor activity"/>
    <property type="evidence" value="ECO:0007669"/>
    <property type="project" value="TreeGrafter"/>
</dbReference>
<sequence>MTVGENIRRIRKERGLTQKQLGELVGASEAYIRAYENGRRNPKPSSLEKIANALAVNPEVLENSDFDMIKAMHRLFQIARQYNGHLFACKDEEGNDTVGIRFETLTLMNAWCQRYEKFLEDVEKCNEIKDAKKRGEALIKAETDYDRWMDTYPEQHGDAFFDLSIQQLHDQVMEDTEHRLINDKLD</sequence>
<dbReference type="SUPFAM" id="SSF47413">
    <property type="entry name" value="lambda repressor-like DNA-binding domains"/>
    <property type="match status" value="1"/>
</dbReference>
<dbReference type="PANTHER" id="PTHR46797:SF1">
    <property type="entry name" value="METHYLPHOSPHONATE SYNTHASE"/>
    <property type="match status" value="1"/>
</dbReference>
<dbReference type="EMBL" id="OFSM01000008">
    <property type="protein sequence ID" value="SOY29032.1"/>
    <property type="molecule type" value="Genomic_DNA"/>
</dbReference>
<dbReference type="GO" id="GO:0003677">
    <property type="term" value="F:DNA binding"/>
    <property type="evidence" value="ECO:0007669"/>
    <property type="project" value="UniProtKB-KW"/>
</dbReference>
<dbReference type="RefSeq" id="WP_103239166.1">
    <property type="nucleotide sequence ID" value="NZ_JANJZD010000007.1"/>
</dbReference>
<name>A0A2K4ZEZ0_9FIRM</name>
<gene>
    <name evidence="3" type="primary">rghR</name>
    <name evidence="3" type="ORF">AMURIS_01747</name>
</gene>
<dbReference type="GO" id="GO:0005829">
    <property type="term" value="C:cytosol"/>
    <property type="evidence" value="ECO:0007669"/>
    <property type="project" value="TreeGrafter"/>
</dbReference>
<evidence type="ECO:0000313" key="3">
    <source>
        <dbReference type="EMBL" id="SOY29032.1"/>
    </source>
</evidence>
<dbReference type="OrthoDB" id="9785138at2"/>
<dbReference type="Pfam" id="PF01381">
    <property type="entry name" value="HTH_3"/>
    <property type="match status" value="1"/>
</dbReference>
<proteinExistence type="predicted"/>
<evidence type="ECO:0000256" key="1">
    <source>
        <dbReference type="ARBA" id="ARBA00023125"/>
    </source>
</evidence>
<dbReference type="InterPro" id="IPR010982">
    <property type="entry name" value="Lambda_DNA-bd_dom_sf"/>
</dbReference>
<keyword evidence="4" id="KW-1185">Reference proteome</keyword>
<dbReference type="PROSITE" id="PS50943">
    <property type="entry name" value="HTH_CROC1"/>
    <property type="match status" value="1"/>
</dbReference>
<protein>
    <submittedName>
        <fullName evidence="3">HTH-type transcriptional repressor RghR</fullName>
    </submittedName>
</protein>
<dbReference type="InterPro" id="IPR001387">
    <property type="entry name" value="Cro/C1-type_HTH"/>
</dbReference>
<evidence type="ECO:0000259" key="2">
    <source>
        <dbReference type="PROSITE" id="PS50943"/>
    </source>
</evidence>
<dbReference type="InterPro" id="IPR050807">
    <property type="entry name" value="TransReg_Diox_bact_type"/>
</dbReference>
<dbReference type="Proteomes" id="UP000236311">
    <property type="component" value="Unassembled WGS sequence"/>
</dbReference>
<dbReference type="AlphaFoldDB" id="A0A2K4ZEZ0"/>
<accession>A0A2K4ZEZ0</accession>
<evidence type="ECO:0000313" key="4">
    <source>
        <dbReference type="Proteomes" id="UP000236311"/>
    </source>
</evidence>
<keyword evidence="1" id="KW-0238">DNA-binding</keyword>
<dbReference type="SMART" id="SM00530">
    <property type="entry name" value="HTH_XRE"/>
    <property type="match status" value="1"/>
</dbReference>
<feature type="domain" description="HTH cro/C1-type" evidence="2">
    <location>
        <begin position="7"/>
        <end position="61"/>
    </location>
</feature>